<dbReference type="AlphaFoldDB" id="A0AAD9EFR3"/>
<comment type="caution">
    <text evidence="1">The sequence shown here is derived from an EMBL/GenBank/DDBJ whole genome shotgun (WGS) entry which is preliminary data.</text>
</comment>
<keyword evidence="2" id="KW-1185">Reference proteome</keyword>
<sequence>MLDRAIISSLVLDSPLEGRCRWQRESGQNICACVRSIPAQNPSLCCG</sequence>
<reference evidence="1" key="1">
    <citation type="submission" date="2023-01" db="EMBL/GenBank/DDBJ databases">
        <title>Colletotrichum chrysophilum M932 genome sequence.</title>
        <authorList>
            <person name="Baroncelli R."/>
        </authorList>
    </citation>
    <scope>NUCLEOTIDE SEQUENCE</scope>
    <source>
        <strain evidence="1">M932</strain>
    </source>
</reference>
<evidence type="ECO:0000313" key="1">
    <source>
        <dbReference type="EMBL" id="KAK1849719.1"/>
    </source>
</evidence>
<proteinExistence type="predicted"/>
<organism evidence="1 2">
    <name type="scientific">Colletotrichum chrysophilum</name>
    <dbReference type="NCBI Taxonomy" id="1836956"/>
    <lineage>
        <taxon>Eukaryota</taxon>
        <taxon>Fungi</taxon>
        <taxon>Dikarya</taxon>
        <taxon>Ascomycota</taxon>
        <taxon>Pezizomycotina</taxon>
        <taxon>Sordariomycetes</taxon>
        <taxon>Hypocreomycetidae</taxon>
        <taxon>Glomerellales</taxon>
        <taxon>Glomerellaceae</taxon>
        <taxon>Colletotrichum</taxon>
        <taxon>Colletotrichum gloeosporioides species complex</taxon>
    </lineage>
</organism>
<protein>
    <submittedName>
        <fullName evidence="1">Uncharacterized protein</fullName>
    </submittedName>
</protein>
<evidence type="ECO:0000313" key="2">
    <source>
        <dbReference type="Proteomes" id="UP001243330"/>
    </source>
</evidence>
<dbReference type="Proteomes" id="UP001243330">
    <property type="component" value="Unassembled WGS sequence"/>
</dbReference>
<accession>A0AAD9EFR3</accession>
<dbReference type="EMBL" id="JAQOWY010000136">
    <property type="protein sequence ID" value="KAK1849719.1"/>
    <property type="molecule type" value="Genomic_DNA"/>
</dbReference>
<gene>
    <name evidence="1" type="ORF">CCHR01_07621</name>
</gene>
<name>A0AAD9EFR3_9PEZI</name>